<comment type="catalytic activity">
    <reaction evidence="7">
        <text>riboflavin + ATP = FMN + ADP + H(+)</text>
        <dbReference type="Rhea" id="RHEA:14357"/>
        <dbReference type="ChEBI" id="CHEBI:15378"/>
        <dbReference type="ChEBI" id="CHEBI:30616"/>
        <dbReference type="ChEBI" id="CHEBI:57986"/>
        <dbReference type="ChEBI" id="CHEBI:58210"/>
        <dbReference type="ChEBI" id="CHEBI:456216"/>
        <dbReference type="EC" id="2.7.1.26"/>
    </reaction>
</comment>
<dbReference type="AlphaFoldDB" id="A0A1F7L1L5"/>
<dbReference type="GO" id="GO:0005524">
    <property type="term" value="F:ATP binding"/>
    <property type="evidence" value="ECO:0007669"/>
    <property type="project" value="UniProtKB-KW"/>
</dbReference>
<keyword evidence="5" id="KW-0547">Nucleotide-binding</keyword>
<dbReference type="InterPro" id="IPR015865">
    <property type="entry name" value="Riboflavin_kinase_bac/euk"/>
</dbReference>
<evidence type="ECO:0000256" key="7">
    <source>
        <dbReference type="ARBA" id="ARBA00047880"/>
    </source>
</evidence>
<evidence type="ECO:0000259" key="8">
    <source>
        <dbReference type="SMART" id="SM00904"/>
    </source>
</evidence>
<dbReference type="GO" id="GO:0008531">
    <property type="term" value="F:riboflavin kinase activity"/>
    <property type="evidence" value="ECO:0007669"/>
    <property type="project" value="UniProtKB-EC"/>
</dbReference>
<comment type="caution">
    <text evidence="9">The sequence shown here is derived from an EMBL/GenBank/DDBJ whole genome shotgun (WGS) entry which is preliminary data.</text>
</comment>
<accession>A0A1F7L1L5</accession>
<dbReference type="PANTHER" id="PTHR22749:SF6">
    <property type="entry name" value="RIBOFLAVIN KINASE"/>
    <property type="match status" value="1"/>
</dbReference>
<gene>
    <name evidence="9" type="ORF">A3K52_04475</name>
</gene>
<evidence type="ECO:0000256" key="3">
    <source>
        <dbReference type="ARBA" id="ARBA00022643"/>
    </source>
</evidence>
<dbReference type="GO" id="GO:0009398">
    <property type="term" value="P:FMN biosynthetic process"/>
    <property type="evidence" value="ECO:0007669"/>
    <property type="project" value="TreeGrafter"/>
</dbReference>
<evidence type="ECO:0000256" key="5">
    <source>
        <dbReference type="ARBA" id="ARBA00022741"/>
    </source>
</evidence>
<proteinExistence type="predicted"/>
<feature type="domain" description="Riboflavin kinase" evidence="8">
    <location>
        <begin position="7"/>
        <end position="122"/>
    </location>
</feature>
<evidence type="ECO:0000313" key="9">
    <source>
        <dbReference type="EMBL" id="OGK74001.1"/>
    </source>
</evidence>
<reference evidence="9 10" key="1">
    <citation type="journal article" date="2016" name="Nat. Commun.">
        <title>Thousands of microbial genomes shed light on interconnected biogeochemical processes in an aquifer system.</title>
        <authorList>
            <person name="Anantharaman K."/>
            <person name="Brown C.T."/>
            <person name="Hug L.A."/>
            <person name="Sharon I."/>
            <person name="Castelle C.J."/>
            <person name="Probst A.J."/>
            <person name="Thomas B.C."/>
            <person name="Singh A."/>
            <person name="Wilkins M.J."/>
            <person name="Karaoz U."/>
            <person name="Brodie E.L."/>
            <person name="Williams K.H."/>
            <person name="Hubbard S.S."/>
            <person name="Banfield J.F."/>
        </authorList>
    </citation>
    <scope>NUCLEOTIDE SEQUENCE [LARGE SCALE GENOMIC DNA]</scope>
</reference>
<keyword evidence="6" id="KW-0067">ATP-binding</keyword>
<keyword evidence="3" id="KW-0288">FMN</keyword>
<dbReference type="EC" id="2.7.1.26" evidence="1"/>
<keyword evidence="2" id="KW-0285">Flavoprotein</keyword>
<evidence type="ECO:0000256" key="4">
    <source>
        <dbReference type="ARBA" id="ARBA00022679"/>
    </source>
</evidence>
<dbReference type="Proteomes" id="UP000177050">
    <property type="component" value="Unassembled WGS sequence"/>
</dbReference>
<dbReference type="EMBL" id="MGBR01000001">
    <property type="protein sequence ID" value="OGK74001.1"/>
    <property type="molecule type" value="Genomic_DNA"/>
</dbReference>
<evidence type="ECO:0000256" key="1">
    <source>
        <dbReference type="ARBA" id="ARBA00012105"/>
    </source>
</evidence>
<organism evidence="9 10">
    <name type="scientific">Candidatus Roizmanbacteria bacterium RIFOXYD1_FULL_38_12</name>
    <dbReference type="NCBI Taxonomy" id="1802093"/>
    <lineage>
        <taxon>Bacteria</taxon>
        <taxon>Candidatus Roizmaniibacteriota</taxon>
    </lineage>
</organism>
<evidence type="ECO:0000313" key="10">
    <source>
        <dbReference type="Proteomes" id="UP000177050"/>
    </source>
</evidence>
<dbReference type="InterPro" id="IPR023465">
    <property type="entry name" value="Riboflavin_kinase_dom_sf"/>
</dbReference>
<sequence length="123" mass="14190">MTNVTWYKAKVVVGAQNGRQIGFPTVNLDPHILPSLMRQGIYSSTVIYKDKTYQGALYFGPRTLHKETVPILEIHILDFNKNIYGEEVTFSINSFIREIKSFSSMDELKKQIHKDIDDIKNKL</sequence>
<dbReference type="SMART" id="SM00904">
    <property type="entry name" value="Flavokinase"/>
    <property type="match status" value="1"/>
</dbReference>
<dbReference type="Pfam" id="PF01687">
    <property type="entry name" value="Flavokinase"/>
    <property type="match status" value="1"/>
</dbReference>
<dbReference type="Gene3D" id="2.40.30.30">
    <property type="entry name" value="Riboflavin kinase-like"/>
    <property type="match status" value="1"/>
</dbReference>
<dbReference type="InterPro" id="IPR023468">
    <property type="entry name" value="Riboflavin_kinase"/>
</dbReference>
<name>A0A1F7L1L5_9BACT</name>
<dbReference type="GO" id="GO:0009231">
    <property type="term" value="P:riboflavin biosynthetic process"/>
    <property type="evidence" value="ECO:0007669"/>
    <property type="project" value="InterPro"/>
</dbReference>
<evidence type="ECO:0000256" key="6">
    <source>
        <dbReference type="ARBA" id="ARBA00022840"/>
    </source>
</evidence>
<dbReference type="SUPFAM" id="SSF82114">
    <property type="entry name" value="Riboflavin kinase-like"/>
    <property type="match status" value="1"/>
</dbReference>
<dbReference type="PANTHER" id="PTHR22749">
    <property type="entry name" value="RIBOFLAVIN KINASE/FMN ADENYLYLTRANSFERASE"/>
    <property type="match status" value="1"/>
</dbReference>
<keyword evidence="4" id="KW-0808">Transferase</keyword>
<protein>
    <recommendedName>
        <fullName evidence="1">riboflavin kinase</fullName>
        <ecNumber evidence="1">2.7.1.26</ecNumber>
    </recommendedName>
</protein>
<evidence type="ECO:0000256" key="2">
    <source>
        <dbReference type="ARBA" id="ARBA00022630"/>
    </source>
</evidence>